<dbReference type="EMBL" id="CP011267">
    <property type="protein sequence ID" value="AKG91353.1"/>
    <property type="molecule type" value="Genomic_DNA"/>
</dbReference>
<dbReference type="PATRIC" id="fig|113653.22.peg.1330"/>
<dbReference type="CDD" id="cd06552">
    <property type="entry name" value="ASCH_yqfb_like"/>
    <property type="match status" value="1"/>
</dbReference>
<proteinExistence type="predicted"/>
<evidence type="ECO:0000313" key="2">
    <source>
        <dbReference type="EMBL" id="AKG91353.1"/>
    </source>
</evidence>
<dbReference type="Proteomes" id="UP000034723">
    <property type="component" value="Chromosome"/>
</dbReference>
<dbReference type="PANTHER" id="PTHR42250">
    <property type="entry name" value="ASCH DOMAIN-CONTAINING PROTEIN"/>
    <property type="match status" value="1"/>
</dbReference>
<dbReference type="InterPro" id="IPR015947">
    <property type="entry name" value="PUA-like_sf"/>
</dbReference>
<dbReference type="AlphaFoldDB" id="A0A0F7IEF8"/>
<name>A0A0F7IEF8_9EURY</name>
<dbReference type="Pfam" id="PF04266">
    <property type="entry name" value="ASCH"/>
    <property type="match status" value="1"/>
</dbReference>
<dbReference type="PANTHER" id="PTHR42250:SF1">
    <property type="entry name" value="ASCH DOMAIN-CONTAINING PROTEIN"/>
    <property type="match status" value="1"/>
</dbReference>
<dbReference type="KEGG" id="gah:GAH_01345"/>
<dbReference type="InParanoid" id="A0A0F7IEF8"/>
<dbReference type="GeneID" id="24803917"/>
<sequence>MKHLEFKGKYLQKLLSGEKRATIRKRVYVKPGELVYVHCGGNIVGRARIKDVREIGLDEIDEEVARKEGFESVEELVAELRGYYSDRDRLYLIEFDFEPFEKPLDPAEMYYENDDLIEIARKAVDSDVLSEEEKEVLRLFLKTGSIRKTAFRLGGLSRRGVVREALRKARKIVNEQK</sequence>
<feature type="domain" description="ASCH" evidence="1">
    <location>
        <begin position="4"/>
        <end position="99"/>
    </location>
</feature>
<gene>
    <name evidence="2" type="ORF">GAH_01345</name>
</gene>
<dbReference type="SUPFAM" id="SSF88697">
    <property type="entry name" value="PUA domain-like"/>
    <property type="match status" value="1"/>
</dbReference>
<evidence type="ECO:0000313" key="3">
    <source>
        <dbReference type="Proteomes" id="UP000034723"/>
    </source>
</evidence>
<dbReference type="RefSeq" id="WP_048095521.1">
    <property type="nucleotide sequence ID" value="NZ_CP011267.1"/>
</dbReference>
<dbReference type="InterPro" id="IPR007374">
    <property type="entry name" value="ASCH_domain"/>
</dbReference>
<dbReference type="STRING" id="113653.GAH_01345"/>
<dbReference type="SMART" id="SM01022">
    <property type="entry name" value="ASCH"/>
    <property type="match status" value="1"/>
</dbReference>
<dbReference type="OrthoDB" id="84912at2157"/>
<accession>A0A0F7IEF8</accession>
<evidence type="ECO:0000259" key="1">
    <source>
        <dbReference type="SMART" id="SM01022"/>
    </source>
</evidence>
<reference evidence="2 3" key="1">
    <citation type="submission" date="2015-04" db="EMBL/GenBank/DDBJ databases">
        <title>The complete genome sequence of the hyperthermophilic, obligate iron-reducing archaeon Geoglobus ahangari strain 234T.</title>
        <authorList>
            <person name="Manzella M.P."/>
            <person name="Holmes D.E."/>
            <person name="Rocheleau J.M."/>
            <person name="Chung A."/>
            <person name="Reguera G."/>
            <person name="Kashefi K."/>
        </authorList>
    </citation>
    <scope>NUCLEOTIDE SEQUENCE [LARGE SCALE GENOMIC DNA]</scope>
    <source>
        <strain evidence="2 3">234</strain>
    </source>
</reference>
<dbReference type="HOGENOM" id="CLU_117042_0_0_2"/>
<dbReference type="Gene3D" id="2.30.130.30">
    <property type="entry name" value="Hypothetical protein"/>
    <property type="match status" value="1"/>
</dbReference>
<organism evidence="2 3">
    <name type="scientific">Geoglobus ahangari</name>
    <dbReference type="NCBI Taxonomy" id="113653"/>
    <lineage>
        <taxon>Archaea</taxon>
        <taxon>Methanobacteriati</taxon>
        <taxon>Methanobacteriota</taxon>
        <taxon>Archaeoglobi</taxon>
        <taxon>Archaeoglobales</taxon>
        <taxon>Archaeoglobaceae</taxon>
        <taxon>Geoglobus</taxon>
    </lineage>
</organism>
<protein>
    <recommendedName>
        <fullName evidence="1">ASCH domain-containing protein</fullName>
    </recommendedName>
</protein>
<keyword evidence="3" id="KW-1185">Reference proteome</keyword>